<dbReference type="InterPro" id="IPR007822">
    <property type="entry name" value="LANC-like"/>
</dbReference>
<feature type="binding site" evidence="2">
    <location>
        <position position="318"/>
    </location>
    <ligand>
        <name>Zn(2+)</name>
        <dbReference type="ChEBI" id="CHEBI:29105"/>
    </ligand>
</feature>
<dbReference type="AlphaFoldDB" id="A0A0K8SW75"/>
<keyword evidence="2" id="KW-0479">Metal-binding</keyword>
<organism evidence="3">
    <name type="scientific">Lygus hesperus</name>
    <name type="common">Western plant bug</name>
    <dbReference type="NCBI Taxonomy" id="30085"/>
    <lineage>
        <taxon>Eukaryota</taxon>
        <taxon>Metazoa</taxon>
        <taxon>Ecdysozoa</taxon>
        <taxon>Arthropoda</taxon>
        <taxon>Hexapoda</taxon>
        <taxon>Insecta</taxon>
        <taxon>Pterygota</taxon>
        <taxon>Neoptera</taxon>
        <taxon>Paraneoptera</taxon>
        <taxon>Hemiptera</taxon>
        <taxon>Heteroptera</taxon>
        <taxon>Panheteroptera</taxon>
        <taxon>Cimicomorpha</taxon>
        <taxon>Miridae</taxon>
        <taxon>Mirini</taxon>
        <taxon>Lygus</taxon>
    </lineage>
</organism>
<dbReference type="PANTHER" id="PTHR12736">
    <property type="entry name" value="LANC-LIKE PROTEIN"/>
    <property type="match status" value="1"/>
</dbReference>
<dbReference type="PANTHER" id="PTHR12736:SF21">
    <property type="entry name" value="LANC-LIKE PROTEIN 2"/>
    <property type="match status" value="1"/>
</dbReference>
<keyword evidence="2" id="KW-0862">Zinc</keyword>
<proteinExistence type="inferred from homology"/>
<dbReference type="InterPro" id="IPR012341">
    <property type="entry name" value="6hp_glycosidase-like_sf"/>
</dbReference>
<evidence type="ECO:0000256" key="1">
    <source>
        <dbReference type="ARBA" id="ARBA00007179"/>
    </source>
</evidence>
<dbReference type="GO" id="GO:0005975">
    <property type="term" value="P:carbohydrate metabolic process"/>
    <property type="evidence" value="ECO:0007669"/>
    <property type="project" value="InterPro"/>
</dbReference>
<sequence length="388" mass="43821">MSHRYHQRPPDYSIQAAEMYLSGYHLSPNLYAKSQNLIEYFIKGSQDYIRSLNSESDHTVYVGYSGIALTHFIIHLKSQRPGSLEIAKQLNNMALRRLKGRRVSFLQGDAGPLAMAAAINFTEHNDRQAMEYVSRLIRLGEKAKNQEFEVLNGWSGYLYALQYVNTFIKGAIPGSVFRKYVEMILNEGMNNSHHLQSRVPLVYSWANTNYYGAAHGVAGILYMLLCSGVVSSSEFHNFVRPTLDNLILNRHSSGNYRSSEGSESDKLVQWCHGAPGFVDLLLLADQVIGGGQYLTLAEDATDVVWERGLLEKGYSICHGVSGNAYSFLAMFRKSKSREQLYRAASYFQWTLTYPENEGYKPDRPYSLFEVQAGVLYFLTEMANPETAA</sequence>
<dbReference type="GO" id="GO:0005886">
    <property type="term" value="C:plasma membrane"/>
    <property type="evidence" value="ECO:0007669"/>
    <property type="project" value="TreeGrafter"/>
</dbReference>
<dbReference type="EMBL" id="GBRD01008681">
    <property type="protein sequence ID" value="JAG57140.1"/>
    <property type="molecule type" value="Transcribed_RNA"/>
</dbReference>
<dbReference type="InterPro" id="IPR020464">
    <property type="entry name" value="LanC-like_prot_euk"/>
</dbReference>
<accession>A0A0K8SW75</accession>
<protein>
    <recommendedName>
        <fullName evidence="4">LanC-like protein 2</fullName>
    </recommendedName>
</protein>
<evidence type="ECO:0008006" key="4">
    <source>
        <dbReference type="Google" id="ProtNLM"/>
    </source>
</evidence>
<name>A0A0K8SW75_LYGHE</name>
<dbReference type="SMART" id="SM01260">
    <property type="entry name" value="LANC_like"/>
    <property type="match status" value="1"/>
</dbReference>
<dbReference type="Pfam" id="PF05147">
    <property type="entry name" value="LANC_like"/>
    <property type="match status" value="1"/>
</dbReference>
<dbReference type="Gene3D" id="1.50.10.10">
    <property type="match status" value="1"/>
</dbReference>
<feature type="binding site" evidence="2">
    <location>
        <position position="317"/>
    </location>
    <ligand>
        <name>Zn(2+)</name>
        <dbReference type="ChEBI" id="CHEBI:29105"/>
    </ligand>
</feature>
<evidence type="ECO:0000256" key="2">
    <source>
        <dbReference type="PIRSR" id="PIRSR607822-1"/>
    </source>
</evidence>
<dbReference type="GO" id="GO:0031179">
    <property type="term" value="P:peptide modification"/>
    <property type="evidence" value="ECO:0007669"/>
    <property type="project" value="InterPro"/>
</dbReference>
<comment type="similarity">
    <text evidence="1">Belongs to the LanC-like protein family.</text>
</comment>
<feature type="non-terminal residue" evidence="3">
    <location>
        <position position="388"/>
    </location>
</feature>
<dbReference type="GO" id="GO:0046872">
    <property type="term" value="F:metal ion binding"/>
    <property type="evidence" value="ECO:0007669"/>
    <property type="project" value="UniProtKB-KW"/>
</dbReference>
<dbReference type="PRINTS" id="PR01950">
    <property type="entry name" value="LANCSUPER"/>
</dbReference>
<dbReference type="CDD" id="cd04794">
    <property type="entry name" value="euk_LANCL"/>
    <property type="match status" value="1"/>
</dbReference>
<dbReference type="PRINTS" id="PR01951">
    <property type="entry name" value="LANCEUKARYTE"/>
</dbReference>
<evidence type="ECO:0000313" key="3">
    <source>
        <dbReference type="EMBL" id="JAG57140.1"/>
    </source>
</evidence>
<reference evidence="3" key="1">
    <citation type="submission" date="2014-09" db="EMBL/GenBank/DDBJ databases">
        <authorList>
            <person name="Magalhaes I.L.F."/>
            <person name="Oliveira U."/>
            <person name="Santos F.R."/>
            <person name="Vidigal T.H.D.A."/>
            <person name="Brescovit A.D."/>
            <person name="Santos A.J."/>
        </authorList>
    </citation>
    <scope>NUCLEOTIDE SEQUENCE</scope>
</reference>
<feature type="binding site" evidence="2">
    <location>
        <position position="271"/>
    </location>
    <ligand>
        <name>Zn(2+)</name>
        <dbReference type="ChEBI" id="CHEBI:29105"/>
    </ligand>
</feature>
<dbReference type="SUPFAM" id="SSF158745">
    <property type="entry name" value="LanC-like"/>
    <property type="match status" value="1"/>
</dbReference>